<evidence type="ECO:0008006" key="3">
    <source>
        <dbReference type="Google" id="ProtNLM"/>
    </source>
</evidence>
<evidence type="ECO:0000313" key="2">
    <source>
        <dbReference type="Proteomes" id="UP000062788"/>
    </source>
</evidence>
<dbReference type="OrthoDB" id="9796641at2"/>
<reference evidence="1 2" key="1">
    <citation type="submission" date="2015-11" db="EMBL/GenBank/DDBJ databases">
        <title>Expanding the genomic diversity of Burkholderia species for the development of highly accurate diagnostics.</title>
        <authorList>
            <person name="Sahl J."/>
            <person name="Keim P."/>
            <person name="Wagner D."/>
        </authorList>
    </citation>
    <scope>NUCLEOTIDE SEQUENCE [LARGE SCALE GENOMIC DNA]</scope>
    <source>
        <strain evidence="1 2">TSV85</strain>
    </source>
</reference>
<protein>
    <recommendedName>
        <fullName evidence="3">BrnA antitoxin of type II toxin-antitoxin system</fullName>
    </recommendedName>
</protein>
<dbReference type="Pfam" id="PF14384">
    <property type="entry name" value="BrnA_antitoxin"/>
    <property type="match status" value="1"/>
</dbReference>
<comment type="caution">
    <text evidence="1">The sequence shown here is derived from an EMBL/GenBank/DDBJ whole genome shotgun (WGS) entry which is preliminary data.</text>
</comment>
<sequence>MSSKRKIVMPTDEEDAAINRGIAADPDTYEVPDEDFKKMKRLGARGRPRVANPKVLLSVRYDADIVEAFKASGDGWQTRMNDALREWLKDHQPA</sequence>
<gene>
    <name evidence="1" type="ORF">WS67_17650</name>
</gene>
<evidence type="ECO:0000313" key="1">
    <source>
        <dbReference type="EMBL" id="KVE25726.1"/>
    </source>
</evidence>
<dbReference type="EMBL" id="LOWA01000037">
    <property type="protein sequence ID" value="KVE25726.1"/>
    <property type="molecule type" value="Genomic_DNA"/>
</dbReference>
<organism evidence="1 2">
    <name type="scientific">Burkholderia singularis</name>
    <dbReference type="NCBI Taxonomy" id="1503053"/>
    <lineage>
        <taxon>Bacteria</taxon>
        <taxon>Pseudomonadati</taxon>
        <taxon>Pseudomonadota</taxon>
        <taxon>Betaproteobacteria</taxon>
        <taxon>Burkholderiales</taxon>
        <taxon>Burkholderiaceae</taxon>
        <taxon>Burkholderia</taxon>
        <taxon>pseudomallei group</taxon>
    </lineage>
</organism>
<proteinExistence type="predicted"/>
<dbReference type="AlphaFoldDB" id="A0A103E0G3"/>
<dbReference type="InterPro" id="IPR025528">
    <property type="entry name" value="BrnA_antitoxin"/>
</dbReference>
<dbReference type="Proteomes" id="UP000062788">
    <property type="component" value="Unassembled WGS sequence"/>
</dbReference>
<name>A0A103E0G3_9BURK</name>
<dbReference type="RefSeq" id="WP_059518727.1">
    <property type="nucleotide sequence ID" value="NZ_LOWA01000037.1"/>
</dbReference>
<accession>A0A103E0G3</accession>
<keyword evidence="2" id="KW-1185">Reference proteome</keyword>